<feature type="domain" description="Transglycosylase SLT" evidence="2">
    <location>
        <begin position="288"/>
        <end position="381"/>
    </location>
</feature>
<evidence type="ECO:0000313" key="4">
    <source>
        <dbReference type="Proteomes" id="UP000290287"/>
    </source>
</evidence>
<sequence length="446" mass="50316">MRDNLPVVTFILFLSLFLPLGCKNTALSNAEDVPVPVTEYPDNSNSLSVTLRFHALDAEQMLAELRDLECLLVTAYQAMLTGTLNDQQRQALVNLPAITDSSEAGDGAIPANIRETLTTLLSPFPPREPRELHPEWAAETCHLFRRPIPGLYPSDDADNARTDSDDPNQVPVLTLLGLGEIAFTLSDWETMDYPGRSLFFPLASLAPAMAEQEKGLLSRERLPAGSDIIDRARHEERQRLLSALFRQFQALFARKPVCLIPECDEAARLQQWLPLFEQHSSTIFPTHWLAAQAFTESTLNPEAVSSAGAVGLMQLMPETARDMGVRDIWSPQDNVRGGAKYNQWLYRHYWKRLPANQARAFTLASYNAGIGHVLDARRLAARDGQDPDKWFSEYGQKGVEDYIVQLSQKAIYQLPIVRYGYCRGEETKHYVRQVFHKAAEYRQQDN</sequence>
<dbReference type="OrthoDB" id="9815002at2"/>
<evidence type="ECO:0000313" key="3">
    <source>
        <dbReference type="EMBL" id="RXJ71223.1"/>
    </source>
</evidence>
<dbReference type="PANTHER" id="PTHR37423">
    <property type="entry name" value="SOLUBLE LYTIC MUREIN TRANSGLYCOSYLASE-RELATED"/>
    <property type="match status" value="1"/>
</dbReference>
<protein>
    <recommendedName>
        <fullName evidence="2">Transglycosylase SLT domain-containing protein</fullName>
    </recommendedName>
</protein>
<keyword evidence="4" id="KW-1185">Reference proteome</keyword>
<dbReference type="Pfam" id="PF01464">
    <property type="entry name" value="SLT"/>
    <property type="match status" value="1"/>
</dbReference>
<accession>A0A4Q0YLB7</accession>
<dbReference type="SUPFAM" id="SSF53955">
    <property type="entry name" value="Lysozyme-like"/>
    <property type="match status" value="1"/>
</dbReference>
<evidence type="ECO:0000259" key="2">
    <source>
        <dbReference type="Pfam" id="PF01464"/>
    </source>
</evidence>
<dbReference type="PANTHER" id="PTHR37423:SF2">
    <property type="entry name" value="MEMBRANE-BOUND LYTIC MUREIN TRANSGLYCOSYLASE C"/>
    <property type="match status" value="1"/>
</dbReference>
<dbReference type="InterPro" id="IPR023346">
    <property type="entry name" value="Lysozyme-like_dom_sf"/>
</dbReference>
<comment type="similarity">
    <text evidence="1">Belongs to the transglycosylase Slt family.</text>
</comment>
<dbReference type="Proteomes" id="UP000290287">
    <property type="component" value="Unassembled WGS sequence"/>
</dbReference>
<dbReference type="EMBL" id="PEIB01000039">
    <property type="protein sequence ID" value="RXJ71223.1"/>
    <property type="molecule type" value="Genomic_DNA"/>
</dbReference>
<gene>
    <name evidence="3" type="ORF">CS022_21410</name>
</gene>
<name>A0A4Q0YLB7_9GAMM</name>
<comment type="caution">
    <text evidence="3">The sequence shown here is derived from an EMBL/GenBank/DDBJ whole genome shotgun (WGS) entry which is preliminary data.</text>
</comment>
<dbReference type="Gene3D" id="1.10.530.10">
    <property type="match status" value="1"/>
</dbReference>
<dbReference type="RefSeq" id="WP_129123948.1">
    <property type="nucleotide sequence ID" value="NZ_PEIB01000039.1"/>
</dbReference>
<dbReference type="CDD" id="cd13403">
    <property type="entry name" value="MLTF-like"/>
    <property type="match status" value="1"/>
</dbReference>
<dbReference type="AlphaFoldDB" id="A0A4Q0YLB7"/>
<organism evidence="3 4">
    <name type="scientific">Veronia nyctiphanis</name>
    <dbReference type="NCBI Taxonomy" id="1278244"/>
    <lineage>
        <taxon>Bacteria</taxon>
        <taxon>Pseudomonadati</taxon>
        <taxon>Pseudomonadota</taxon>
        <taxon>Gammaproteobacteria</taxon>
        <taxon>Vibrionales</taxon>
        <taxon>Vibrionaceae</taxon>
        <taxon>Veronia</taxon>
    </lineage>
</organism>
<reference evidence="3 4" key="1">
    <citation type="submission" date="2017-10" db="EMBL/GenBank/DDBJ databases">
        <title>Nyctiphanis sp. nov., isolated from the stomach of the euphausiid Nyctiphanes simplex (Hansen, 1911) in the Gulf of California.</title>
        <authorList>
            <person name="Gomez-Gil B."/>
            <person name="Aguilar-Mendez M."/>
            <person name="Lopez-Cortes A."/>
            <person name="Gomez-Gutierrez J."/>
            <person name="Roque A."/>
            <person name="Lang E."/>
            <person name="Gonzalez-Castillo A."/>
        </authorList>
    </citation>
    <scope>NUCLEOTIDE SEQUENCE [LARGE SCALE GENOMIC DNA]</scope>
    <source>
        <strain evidence="3 4">CAIM 600</strain>
    </source>
</reference>
<dbReference type="InterPro" id="IPR008258">
    <property type="entry name" value="Transglycosylase_SLT_dom_1"/>
</dbReference>
<proteinExistence type="inferred from homology"/>
<evidence type="ECO:0000256" key="1">
    <source>
        <dbReference type="ARBA" id="ARBA00007734"/>
    </source>
</evidence>